<dbReference type="PANTHER" id="PTHR43423:SF1">
    <property type="entry name" value="ABC TRANSPORTER I FAMILY MEMBER 17"/>
    <property type="match status" value="1"/>
</dbReference>
<dbReference type="Pfam" id="PF00005">
    <property type="entry name" value="ABC_tran"/>
    <property type="match status" value="1"/>
</dbReference>
<comment type="caution">
    <text evidence="6">The sequence shown here is derived from an EMBL/GenBank/DDBJ whole genome shotgun (WGS) entry which is preliminary data.</text>
</comment>
<dbReference type="InterPro" id="IPR003439">
    <property type="entry name" value="ABC_transporter-like_ATP-bd"/>
</dbReference>
<keyword evidence="2" id="KW-0547">Nucleotide-binding</keyword>
<evidence type="ECO:0000259" key="5">
    <source>
        <dbReference type="PROSITE" id="PS50893"/>
    </source>
</evidence>
<evidence type="ECO:0000256" key="1">
    <source>
        <dbReference type="ARBA" id="ARBA00022448"/>
    </source>
</evidence>
<dbReference type="CDD" id="cd03260">
    <property type="entry name" value="ABC_PstB_phosphate_transporter"/>
    <property type="match status" value="1"/>
</dbReference>
<dbReference type="Proteomes" id="UP001284601">
    <property type="component" value="Unassembled WGS sequence"/>
</dbReference>
<reference evidence="6 7" key="2">
    <citation type="submission" date="2023-10" db="EMBL/GenBank/DDBJ databases">
        <authorList>
            <person name="Han X.F."/>
        </authorList>
    </citation>
    <scope>NUCLEOTIDE SEQUENCE [LARGE SCALE GENOMIC DNA]</scope>
    <source>
        <strain evidence="6 7">KCTC 39840</strain>
    </source>
</reference>
<keyword evidence="1" id="KW-0813">Transport</keyword>
<dbReference type="PANTHER" id="PTHR43423">
    <property type="entry name" value="ABC TRANSPORTER I FAMILY MEMBER 17"/>
    <property type="match status" value="1"/>
</dbReference>
<dbReference type="Gene3D" id="3.40.50.300">
    <property type="entry name" value="P-loop containing nucleotide triphosphate hydrolases"/>
    <property type="match status" value="1"/>
</dbReference>
<dbReference type="SUPFAM" id="SSF52540">
    <property type="entry name" value="P-loop containing nucleoside triphosphate hydrolases"/>
    <property type="match status" value="1"/>
</dbReference>
<dbReference type="PROSITE" id="PS00211">
    <property type="entry name" value="ABC_TRANSPORTER_1"/>
    <property type="match status" value="1"/>
</dbReference>
<proteinExistence type="predicted"/>
<evidence type="ECO:0000256" key="3">
    <source>
        <dbReference type="ARBA" id="ARBA00022840"/>
    </source>
</evidence>
<evidence type="ECO:0000313" key="7">
    <source>
        <dbReference type="Proteomes" id="UP001284601"/>
    </source>
</evidence>
<dbReference type="PROSITE" id="PS50893">
    <property type="entry name" value="ABC_TRANSPORTER_2"/>
    <property type="match status" value="1"/>
</dbReference>
<protein>
    <submittedName>
        <fullName evidence="6">Phosphate ABC transporter ATP-binding protein</fullName>
    </submittedName>
</protein>
<organism evidence="6 7">
    <name type="scientific">Conexibacter stalactiti</name>
    <dbReference type="NCBI Taxonomy" id="1940611"/>
    <lineage>
        <taxon>Bacteria</taxon>
        <taxon>Bacillati</taxon>
        <taxon>Actinomycetota</taxon>
        <taxon>Thermoleophilia</taxon>
        <taxon>Solirubrobacterales</taxon>
        <taxon>Conexibacteraceae</taxon>
        <taxon>Conexibacter</taxon>
    </lineage>
</organism>
<dbReference type="InterPro" id="IPR027417">
    <property type="entry name" value="P-loop_NTPase"/>
</dbReference>
<keyword evidence="4" id="KW-1278">Translocase</keyword>
<accession>A0ABU4HXD2</accession>
<dbReference type="EMBL" id="JAWSTH010000112">
    <property type="protein sequence ID" value="MDW5597968.1"/>
    <property type="molecule type" value="Genomic_DNA"/>
</dbReference>
<evidence type="ECO:0000256" key="2">
    <source>
        <dbReference type="ARBA" id="ARBA00022741"/>
    </source>
</evidence>
<feature type="domain" description="ABC transporter" evidence="5">
    <location>
        <begin position="56"/>
        <end position="297"/>
    </location>
</feature>
<dbReference type="GO" id="GO:0005524">
    <property type="term" value="F:ATP binding"/>
    <property type="evidence" value="ECO:0007669"/>
    <property type="project" value="UniProtKB-KW"/>
</dbReference>
<gene>
    <name evidence="6" type="ORF">R7226_26675</name>
</gene>
<sequence>MPPPPIRKISLEAPPTVVHVPPIPLNGNGNGNGAAHAGGVHTPGPPSSEAPVIERMRCDAVTIAYGPKVAVNKVDLPISQGEVLAMIGPSGCGKTTLLRSLNRLTELTPSASRGGVISLDGHDIDLLEVTALRKRVSMVFQQPNPFPMSVFDNVAYGLREGGSKRPRKKELMEPVERALTRAGLWHEVKDNLDHPALRLSGGQQQRLCIARSLAAQPEVLLMDEPCSALDPISTGKIEELILELREQIAVVIVTHNLQQAQRVADRVAFMYLGELVEYASGEQIFNAPQAQRTRDYVGGAFG</sequence>
<dbReference type="SMART" id="SM00382">
    <property type="entry name" value="AAA"/>
    <property type="match status" value="1"/>
</dbReference>
<keyword evidence="7" id="KW-1185">Reference proteome</keyword>
<keyword evidence="3 6" id="KW-0067">ATP-binding</keyword>
<dbReference type="InterPro" id="IPR005670">
    <property type="entry name" value="PstB-like"/>
</dbReference>
<dbReference type="InterPro" id="IPR003593">
    <property type="entry name" value="AAA+_ATPase"/>
</dbReference>
<dbReference type="InterPro" id="IPR017871">
    <property type="entry name" value="ABC_transporter-like_CS"/>
</dbReference>
<evidence type="ECO:0000256" key="4">
    <source>
        <dbReference type="ARBA" id="ARBA00022967"/>
    </source>
</evidence>
<name>A0ABU4HXD2_9ACTN</name>
<evidence type="ECO:0000313" key="6">
    <source>
        <dbReference type="EMBL" id="MDW5597968.1"/>
    </source>
</evidence>
<reference evidence="7" key="1">
    <citation type="submission" date="2023-07" db="EMBL/GenBank/DDBJ databases">
        <title>Conexibacter stalactiti sp. nov., isolated from stalactites in a lava cave and emended description of the genus Conexibacter.</title>
        <authorList>
            <person name="Lee S.D."/>
        </authorList>
    </citation>
    <scope>NUCLEOTIDE SEQUENCE [LARGE SCALE GENOMIC DNA]</scope>
    <source>
        <strain evidence="7">KCTC 39840</strain>
    </source>
</reference>